<keyword evidence="5" id="KW-1185">Reference proteome</keyword>
<dbReference type="InterPro" id="IPR013783">
    <property type="entry name" value="Ig-like_fold"/>
</dbReference>
<dbReference type="InterPro" id="IPR011889">
    <property type="entry name" value="Liste_lipo_26"/>
</dbReference>
<evidence type="ECO:0000259" key="3">
    <source>
        <dbReference type="PROSITE" id="PS50093"/>
    </source>
</evidence>
<feature type="signal peptide" evidence="2">
    <location>
        <begin position="1"/>
        <end position="22"/>
    </location>
</feature>
<proteinExistence type="predicted"/>
<comment type="caution">
    <text evidence="4">The sequence shown here is derived from an EMBL/GenBank/DDBJ whole genome shotgun (WGS) entry which is preliminary data.</text>
</comment>
<dbReference type="NCBIfam" id="TIGR04183">
    <property type="entry name" value="Por_Secre_tail"/>
    <property type="match status" value="1"/>
</dbReference>
<dbReference type="PROSITE" id="PS50093">
    <property type="entry name" value="PKD"/>
    <property type="match status" value="1"/>
</dbReference>
<dbReference type="RefSeq" id="WP_109404262.1">
    <property type="nucleotide sequence ID" value="NZ_QFFG01000002.1"/>
</dbReference>
<dbReference type="CDD" id="cd00146">
    <property type="entry name" value="PKD"/>
    <property type="match status" value="1"/>
</dbReference>
<dbReference type="SUPFAM" id="SSF49299">
    <property type="entry name" value="PKD domain"/>
    <property type="match status" value="1"/>
</dbReference>
<dbReference type="InterPro" id="IPR005046">
    <property type="entry name" value="DUF285"/>
</dbReference>
<dbReference type="InterPro" id="IPR026444">
    <property type="entry name" value="Secre_tail"/>
</dbReference>
<reference evidence="4 5" key="1">
    <citation type="submission" date="2018-05" db="EMBL/GenBank/DDBJ databases">
        <title>Polaribacter aquimarinus sp. nov., isolated from sediment in a sediment of sea.</title>
        <authorList>
            <person name="Lu D."/>
        </authorList>
    </citation>
    <scope>NUCLEOTIDE SEQUENCE [LARGE SCALE GENOMIC DNA]</scope>
    <source>
        <strain evidence="4 5">ZY113</strain>
    </source>
</reference>
<dbReference type="InterPro" id="IPR035986">
    <property type="entry name" value="PKD_dom_sf"/>
</dbReference>
<dbReference type="Gene3D" id="2.60.40.10">
    <property type="entry name" value="Immunoglobulins"/>
    <property type="match status" value="1"/>
</dbReference>
<feature type="domain" description="PKD" evidence="3">
    <location>
        <begin position="44"/>
        <end position="85"/>
    </location>
</feature>
<protein>
    <recommendedName>
        <fullName evidence="3">PKD domain-containing protein</fullName>
    </recommendedName>
</protein>
<feature type="chain" id="PRO_5015637779" description="PKD domain-containing protein" evidence="2">
    <location>
        <begin position="23"/>
        <end position="1038"/>
    </location>
</feature>
<dbReference type="EMBL" id="QFFG01000002">
    <property type="protein sequence ID" value="PWG05930.1"/>
    <property type="molecule type" value="Genomic_DNA"/>
</dbReference>
<accession>A0A2U2JC66</accession>
<dbReference type="Proteomes" id="UP000245670">
    <property type="component" value="Unassembled WGS sequence"/>
</dbReference>
<keyword evidence="1 2" id="KW-0732">Signal</keyword>
<organism evidence="4 5">
    <name type="scientific">Polaribacter aquimarinus</name>
    <dbReference type="NCBI Taxonomy" id="2100726"/>
    <lineage>
        <taxon>Bacteria</taxon>
        <taxon>Pseudomonadati</taxon>
        <taxon>Bacteroidota</taxon>
        <taxon>Flavobacteriia</taxon>
        <taxon>Flavobacteriales</taxon>
        <taxon>Flavobacteriaceae</taxon>
    </lineage>
</organism>
<gene>
    <name evidence="4" type="ORF">DIS07_05680</name>
</gene>
<evidence type="ECO:0000313" key="4">
    <source>
        <dbReference type="EMBL" id="PWG05930.1"/>
    </source>
</evidence>
<dbReference type="Pfam" id="PF18962">
    <property type="entry name" value="Por_Secre_tail"/>
    <property type="match status" value="1"/>
</dbReference>
<evidence type="ECO:0000313" key="5">
    <source>
        <dbReference type="Proteomes" id="UP000245670"/>
    </source>
</evidence>
<dbReference type="NCBIfam" id="TIGR02167">
    <property type="entry name" value="Liste_lipo_26"/>
    <property type="match status" value="5"/>
</dbReference>
<sequence length="1038" mass="113308">MFSRKNIFLVSLFVNISLICFSQTEFITTWETTSASESITIPTSGGGYNYNVNWGDGSPDDTGVTGSVSHVYTVAGTYTVTITGTFNRIYFNGNATNAPKIQSIEQWGSSRIWTSMNRAFDGCSNLVNNATDVPILSSVTSCQRMFRNASSIGTGSATNWNSWGTSNITNMSQMFRGASSFNENLNSWITSSVTNMSNMFRDATNFNGNISSWNTSSVTNMSRVFQNASSFNQNISGWNTASVTTMSYMFSGASSFNQNINGWTVTSVTNMDEIFRNATNFNQSLNSWNVSNVTNMNEAFRNATNFNGNISSWTPTSVTNMGHMFRDASSFNQDISGWNTTTVTNMSNMFYNASSFNQNIGSWTVSSVTTMANMFRGASAFNQDISGWNVSSVTSMSAMFRSATSFNQNIGGWNTSSLTNAGSMFRGNTAFDQNIGSWDVSNITNFSNMFNGAKLSVSNYNALLVGWDAQTLQSGESFHAGNSKYCSSAAIAARANMIASDGWSISDGGVLTSFVWTGNTDTDWNTDTNWQDGYDSGCTLDISIPVVTNYPSIGASSEFTVNNLTIDSGASLTIEGGLTVSGNLTTNNGLTLNSGGSIIVNGTSSGNLTYNRSIANGGEYYYVSVPFDDEDIEDIIANNALATGNGNVGLFYYDNNTTSGYLGSGFIFYQPSSTESVVSARGYGIQLSASGNVTFTGTMPTTDASISISEGTMGDINPNPDNLIGNPFPSYIAANTNANANNLLSNNTSILSEETMWFWDNTINDYVAINNASAAFYVAPGQGFFVSSTSSGGTFNILESWQSHQTDDVFYRDNSAPFRIKLTVKNTQNEQRFTEIFYFSNTTLFFDNGYDSSKFNEDHNLDIYSRLVSEENSKNLSIQSVQNTDLESIVIPLGINASGNIALNLSTVNQPQGVNIYLEDRENNTFTKLTNESSLELSFGKSVNNIGRFYLHTKTKTLNTIENLLKESSIYLDNKTLVIKGNLNSKSDLVIFDVLGKQMFSKKNLKTNKIELKTLKKGVYFIRLKNEKGIINKRVLLE</sequence>
<evidence type="ECO:0000256" key="2">
    <source>
        <dbReference type="SAM" id="SignalP"/>
    </source>
</evidence>
<dbReference type="InterPro" id="IPR000601">
    <property type="entry name" value="PKD_dom"/>
</dbReference>
<dbReference type="OrthoDB" id="9813840at2"/>
<name>A0A2U2JC66_9FLAO</name>
<evidence type="ECO:0000256" key="1">
    <source>
        <dbReference type="ARBA" id="ARBA00022729"/>
    </source>
</evidence>
<dbReference type="AlphaFoldDB" id="A0A2U2JC66"/>
<dbReference type="Pfam" id="PF03382">
    <property type="entry name" value="DUF285"/>
    <property type="match status" value="2"/>
</dbReference>